<comment type="caution">
    <text evidence="1">The sequence shown here is derived from an EMBL/GenBank/DDBJ whole genome shotgun (WGS) entry which is preliminary data.</text>
</comment>
<proteinExistence type="predicted"/>
<dbReference type="Proteomes" id="UP000245712">
    <property type="component" value="Unassembled WGS sequence"/>
</dbReference>
<gene>
    <name evidence="1" type="ORF">C7402_101750</name>
</gene>
<keyword evidence="2" id="KW-1185">Reference proteome</keyword>
<sequence length="58" mass="6947">MKGNSFDYINLAKMAEMLIERYFRLCYYQFLNACRSMRAHGMEANQAIKNRLPIRLIK</sequence>
<evidence type="ECO:0000313" key="2">
    <source>
        <dbReference type="Proteomes" id="UP000245712"/>
    </source>
</evidence>
<reference evidence="1 2" key="1">
    <citation type="submission" date="2018-05" db="EMBL/GenBank/DDBJ databases">
        <title>Genomic Encyclopedia of Type Strains, Phase IV (KMG-V): Genome sequencing to study the core and pangenomes of soil and plant-associated prokaryotes.</title>
        <authorList>
            <person name="Whitman W."/>
        </authorList>
    </citation>
    <scope>NUCLEOTIDE SEQUENCE [LARGE SCALE GENOMIC DNA]</scope>
    <source>
        <strain evidence="1 2">SCZa-39</strain>
    </source>
</reference>
<protein>
    <submittedName>
        <fullName evidence="1">Uncharacterized protein</fullName>
    </submittedName>
</protein>
<evidence type="ECO:0000313" key="1">
    <source>
        <dbReference type="EMBL" id="PVX98032.1"/>
    </source>
</evidence>
<name>A0ABX5KY26_9BURK</name>
<organism evidence="1 2">
    <name type="scientific">Paraburkholderia unamae</name>
    <dbReference type="NCBI Taxonomy" id="219649"/>
    <lineage>
        <taxon>Bacteria</taxon>
        <taxon>Pseudomonadati</taxon>
        <taxon>Pseudomonadota</taxon>
        <taxon>Betaproteobacteria</taxon>
        <taxon>Burkholderiales</taxon>
        <taxon>Burkholderiaceae</taxon>
        <taxon>Paraburkholderia</taxon>
    </lineage>
</organism>
<dbReference type="EMBL" id="QEOB01000001">
    <property type="protein sequence ID" value="PVX98032.1"/>
    <property type="molecule type" value="Genomic_DNA"/>
</dbReference>
<dbReference type="RefSeq" id="WP_165841770.1">
    <property type="nucleotide sequence ID" value="NZ_CAJZAT010000046.1"/>
</dbReference>
<accession>A0ABX5KY26</accession>